<protein>
    <submittedName>
        <fullName evidence="7">Translocation/assembly module TamB domain-containing protein</fullName>
    </submittedName>
</protein>
<evidence type="ECO:0000259" key="6">
    <source>
        <dbReference type="Pfam" id="PF04357"/>
    </source>
</evidence>
<evidence type="ECO:0000256" key="1">
    <source>
        <dbReference type="ARBA" id="ARBA00004167"/>
    </source>
</evidence>
<evidence type="ECO:0000313" key="8">
    <source>
        <dbReference type="Proteomes" id="UP001243420"/>
    </source>
</evidence>
<evidence type="ECO:0000313" key="7">
    <source>
        <dbReference type="EMBL" id="WGH77699.1"/>
    </source>
</evidence>
<name>A0ABY8LC15_9RHOB</name>
<dbReference type="Pfam" id="PF04357">
    <property type="entry name" value="TamB"/>
    <property type="match status" value="1"/>
</dbReference>
<feature type="domain" description="Translocation and assembly module TamB C-terminal" evidence="6">
    <location>
        <begin position="1183"/>
        <end position="1532"/>
    </location>
</feature>
<evidence type="ECO:0000256" key="2">
    <source>
        <dbReference type="ARBA" id="ARBA00022692"/>
    </source>
</evidence>
<keyword evidence="5" id="KW-0732">Signal</keyword>
<dbReference type="InterPro" id="IPR007452">
    <property type="entry name" value="TamB_C"/>
</dbReference>
<dbReference type="PANTHER" id="PTHR36985">
    <property type="entry name" value="TRANSLOCATION AND ASSEMBLY MODULE SUBUNIT TAMB"/>
    <property type="match status" value="1"/>
</dbReference>
<gene>
    <name evidence="7" type="ORF">P8627_11715</name>
</gene>
<evidence type="ECO:0000256" key="4">
    <source>
        <dbReference type="ARBA" id="ARBA00023136"/>
    </source>
</evidence>
<feature type="signal peptide" evidence="5">
    <location>
        <begin position="1"/>
        <end position="19"/>
    </location>
</feature>
<evidence type="ECO:0000256" key="3">
    <source>
        <dbReference type="ARBA" id="ARBA00022989"/>
    </source>
</evidence>
<comment type="subcellular location">
    <subcellularLocation>
        <location evidence="1">Membrane</location>
        <topology evidence="1">Single-pass membrane protein</topology>
    </subcellularLocation>
</comment>
<keyword evidence="2" id="KW-0812">Transmembrane</keyword>
<dbReference type="RefSeq" id="WP_279964291.1">
    <property type="nucleotide sequence ID" value="NZ_CP122537.1"/>
</dbReference>
<dbReference type="PANTHER" id="PTHR36985:SF1">
    <property type="entry name" value="TRANSLOCATION AND ASSEMBLY MODULE SUBUNIT TAMB"/>
    <property type="match status" value="1"/>
</dbReference>
<accession>A0ABY8LC15</accession>
<evidence type="ECO:0000256" key="5">
    <source>
        <dbReference type="SAM" id="SignalP"/>
    </source>
</evidence>
<dbReference type="Proteomes" id="UP001243420">
    <property type="component" value="Chromosome"/>
</dbReference>
<reference evidence="7 8" key="1">
    <citation type="submission" date="2023-04" db="EMBL/GenBank/DDBJ databases">
        <title>Jannaschia ovalis sp. nov., a marine bacterium isolated from sea tidal flat.</title>
        <authorList>
            <person name="Kwon D.Y."/>
            <person name="Kim J.-J."/>
        </authorList>
    </citation>
    <scope>NUCLEOTIDE SEQUENCE [LARGE SCALE GENOMIC DNA]</scope>
    <source>
        <strain evidence="7 8">GRR-S6-38</strain>
    </source>
</reference>
<keyword evidence="3" id="KW-1133">Transmembrane helix</keyword>
<organism evidence="7 8">
    <name type="scientific">Jannaschia ovalis</name>
    <dbReference type="NCBI Taxonomy" id="3038773"/>
    <lineage>
        <taxon>Bacteria</taxon>
        <taxon>Pseudomonadati</taxon>
        <taxon>Pseudomonadota</taxon>
        <taxon>Alphaproteobacteria</taxon>
        <taxon>Rhodobacterales</taxon>
        <taxon>Roseobacteraceae</taxon>
        <taxon>Jannaschia</taxon>
    </lineage>
</organism>
<keyword evidence="8" id="KW-1185">Reference proteome</keyword>
<dbReference type="EMBL" id="CP122537">
    <property type="protein sequence ID" value="WGH77699.1"/>
    <property type="molecule type" value="Genomic_DNA"/>
</dbReference>
<keyword evidence="4" id="KW-0472">Membrane</keyword>
<sequence>MTRRLLPLAFVALTVPALAQDSDAERDRGFLTGLIEDNLSAPGLSVRIDGFEGALSSRASLDRLAVSDDEGTWLVLEDVVLEWNRSALLRGRLEVEELSAGLISVARAPLPPQGVEALPDAGASGFSLPDLPVSVDIQQLRADRIELGAPLLGEAVALTLDAGARLADGSGELRLDAERLDGQRGSYDITASYAADTQDLSLDLTVSEGQGGLVATLASLPGQPAIDLRVEGAGPLDDFEARIALASDGAERLGGTVTLTGIEEGRRFAVDLGGDVTTLFAPRYQPFFGPDVQLAAEGVQRTDGVLALQRLAIDTAALTVDGEAELGADGWPTFLDLAVVVQSADGTPVLLPSAANSQLGEARLTLDHDASVSDNWTLDLTARDYRQPDIQIGAVELTADGILSRSDGTVERATAQVAAALQGLGFADPALADAVGPRATLDTDVEWNAGQPVRISDLSLEGAAYALAGLVEIGAPAAPEDATAPEAEDGPGTGLPIRLDLALDHDRLAAFAALAGLDLSGTARAELRGTLDPLAGTFDLDLGAVTEALGLGIAQADALLTGQTTLSIATRRTVDGTFVDALRLSNDQLTASGAAALLAEEAAPRLQGQVSRANFEARIADGTLIDPRLDGATELAANVTQDDAGAWQGTVDAVAPEGVTVAASGTLTGETPAVDFAANVPDLSAFAEGVPGALALTGTASARNGTWTLDAQAAGPWDLTASVSGPVTGPTPEIALEARLPELSAPVPALADFEALQGAVELSGTLGQIGGVWSLDANAAAPAGITLRVRGPLTGDAAPNIEFAGTVPEVSDLVPAVEGRLDIEGALFRDGEDFAARLRASGPYDAVVTANTILTAQPLAVDFTADIPSLQPLAPVPGGLSVEGRAVQTPSGFRIDLDGTGPYAATLDVGVDLVDGVPSITATGQIPDSAALAPQLRGPLDYAAEATQTEAGWRVDAAVEGAQGLSAQVEGLATGPGMDLAFRIGAANVAPFAPGLSGPLDASGRLFMQDETLAIDLDAGGPLGATLTVDGTLAGGGAQARFDLRVPDIAPLVPDISGPLNVAGTVEQQGEAYVLDVALTGPAGTQASIGGSARTDGTLDLDVTGSAPLGLANAVLEPRRLAGTARFDIAVDGPPGLEAVSGTITTSGATLSLPTLRNSLEGIDATITLGNGRAVIEAAAGLGTGGRITVSGPVQLSAPFDAALGVQFDVTLVDPSLYSAEVSGNVSVDGPLTGGALIAGTINIDGAEIAVPSSGLTAVGDLPPIEHLGATRPVQRTLARAGQDAASRREAAAAAAAPSGPPFRLDLTVNAPGRIFVRGRGLDAELGGRLTLTGTADNPVTAGGFELVRGRLDILQQRFDLDEGRITFQGSLVPFIRLVAVTDTDAITASIVIEGPADDIQVRFESTPDVPQEEILAQIFFGRDLSQLSPLQALQLANSVAVLAGRGQGGLLDRLRGTAGLDDLDITTSDDGSVAVRAGKYLSDNIYTDVQVGQNGDAEVSLNLDLSPSLTVRGSAGATGDTSVGIFFERDY</sequence>
<feature type="chain" id="PRO_5045898084" evidence="5">
    <location>
        <begin position="20"/>
        <end position="1532"/>
    </location>
</feature>
<proteinExistence type="predicted"/>